<dbReference type="EMBL" id="LR746264">
    <property type="protein sequence ID" value="CAA7388321.1"/>
    <property type="molecule type" value="Genomic_DNA"/>
</dbReference>
<evidence type="ECO:0000256" key="2">
    <source>
        <dbReference type="ARBA" id="ARBA00022676"/>
    </source>
</evidence>
<name>A0A7I8JX63_SPIIN</name>
<comment type="function">
    <text evidence="7">May be involved in cell wall biosynthesis.</text>
</comment>
<dbReference type="GO" id="GO:0032580">
    <property type="term" value="C:Golgi cisterna membrane"/>
    <property type="evidence" value="ECO:0007669"/>
    <property type="project" value="UniProtKB-SubCell"/>
</dbReference>
<protein>
    <recommendedName>
        <fullName evidence="7">Fucosyltransferase</fullName>
        <ecNumber evidence="7">2.4.1.-</ecNumber>
    </recommendedName>
</protein>
<keyword evidence="7" id="KW-0812">Transmembrane</keyword>
<evidence type="ECO:0000313" key="9">
    <source>
        <dbReference type="Proteomes" id="UP000663760"/>
    </source>
</evidence>
<evidence type="ECO:0000256" key="4">
    <source>
        <dbReference type="ARBA" id="ARBA00023034"/>
    </source>
</evidence>
<keyword evidence="7" id="KW-0472">Membrane</keyword>
<keyword evidence="3 7" id="KW-0808">Transferase</keyword>
<comment type="subcellular location">
    <subcellularLocation>
        <location evidence="7">Golgi apparatus</location>
        <location evidence="7">Golgi stack membrane</location>
        <topology evidence="7">Single-pass type II membrane protein</topology>
    </subcellularLocation>
</comment>
<evidence type="ECO:0000256" key="5">
    <source>
        <dbReference type="ARBA" id="ARBA00023180"/>
    </source>
</evidence>
<dbReference type="Proteomes" id="UP000663760">
    <property type="component" value="Chromosome 1"/>
</dbReference>
<keyword evidence="7" id="KW-1133">Transmembrane helix</keyword>
<dbReference type="OrthoDB" id="428346at2759"/>
<feature type="transmembrane region" description="Helical" evidence="7">
    <location>
        <begin position="31"/>
        <end position="50"/>
    </location>
</feature>
<proteinExistence type="inferred from homology"/>
<dbReference type="GO" id="GO:0042546">
    <property type="term" value="P:cell wall biogenesis"/>
    <property type="evidence" value="ECO:0007669"/>
    <property type="project" value="InterPro"/>
</dbReference>
<evidence type="ECO:0000313" key="8">
    <source>
        <dbReference type="EMBL" id="CAA7388321.1"/>
    </source>
</evidence>
<dbReference type="GO" id="GO:0009969">
    <property type="term" value="P:xyloglucan biosynthetic process"/>
    <property type="evidence" value="ECO:0007669"/>
    <property type="project" value="TreeGrafter"/>
</dbReference>
<evidence type="ECO:0000256" key="3">
    <source>
        <dbReference type="ARBA" id="ARBA00022679"/>
    </source>
</evidence>
<keyword evidence="2 7" id="KW-0328">Glycosyltransferase</keyword>
<evidence type="ECO:0000256" key="7">
    <source>
        <dbReference type="RuleBase" id="RU367004"/>
    </source>
</evidence>
<dbReference type="AlphaFoldDB" id="A0A7I8JX63"/>
<keyword evidence="9" id="KW-1185">Reference proteome</keyword>
<evidence type="ECO:0000256" key="1">
    <source>
        <dbReference type="ARBA" id="ARBA00010481"/>
    </source>
</evidence>
<keyword evidence="6 7" id="KW-0961">Cell wall biogenesis/degradation</keyword>
<accession>A0A7I8JX63</accession>
<keyword evidence="4 7" id="KW-0333">Golgi apparatus</keyword>
<keyword evidence="5" id="KW-0325">Glycoprotein</keyword>
<dbReference type="GO" id="GO:0071555">
    <property type="term" value="P:cell wall organization"/>
    <property type="evidence" value="ECO:0007669"/>
    <property type="project" value="UniProtKB-UniRule"/>
</dbReference>
<dbReference type="FunFam" id="3.40.50.11340:FF:000005">
    <property type="entry name" value="Galactoside 2-alpha-L-fucosyltransferase"/>
    <property type="match status" value="1"/>
</dbReference>
<dbReference type="PANTHER" id="PTHR31889">
    <property type="entry name" value="FUCOSYLTRANSFERASE 2-RELATED"/>
    <property type="match status" value="1"/>
</dbReference>
<dbReference type="PANTHER" id="PTHR31889:SF52">
    <property type="entry name" value="FUCOSYLTRANSFERASE"/>
    <property type="match status" value="1"/>
</dbReference>
<dbReference type="Gene3D" id="3.40.50.11340">
    <property type="match status" value="1"/>
</dbReference>
<dbReference type="InterPro" id="IPR004938">
    <property type="entry name" value="XG_FTase"/>
</dbReference>
<evidence type="ECO:0000256" key="6">
    <source>
        <dbReference type="ARBA" id="ARBA00023316"/>
    </source>
</evidence>
<gene>
    <name evidence="8" type="ORF">SI8410_01000575</name>
</gene>
<dbReference type="Pfam" id="PF03254">
    <property type="entry name" value="XG_FTase"/>
    <property type="match status" value="1"/>
</dbReference>
<sequence length="539" mass="60894">MEEVEGSCRGDSGDHRKVAAAFVLEMIWKRALIIGCLTMSFLGIINLALVSRTDNKRGEDYFSGLLVAGFNRSSCRSRYESALYRKPSRYKPSARLVRKLRQYEDLHRRCGPHTASYNKVLRLLKPGGAAREAAETGCRYLVWTPTYGLGNRILSLASTFLYALLTDRVLLIDRGNDFSSLMCEPFPNTTWLLPLDFPVKNFNSFNQGHPLSYGRLVKNKTLRNDVLEDPFSGHTPSSFVYLHLTGGYTSEDAYFFCEPDQLVLREVPWLLVRSDEYFVPALFLNNIFDLELTLMFPEKEAVFHHLCRYLFHPSNEVWGMITRYYESYLATAEEIVGIQIRVFDKKRSPFDVVLRQVLDCTLTQKLLPGIDLSHPAAVADRRKTKAVLITSLYTGYLEHIRTMYWEHPAAGGLVVSVHQPSHEGWQNTGNKAHDMKAWAEMNLLGFADVIVTTARSTFGYIGQALGGVKPWILLRPQSATIPKPACVRDFSMEPCFHAAPHYFCRGEKGGDIGAVVPYVTRCKDVPNGLKLVDLGPSKV</sequence>
<organism evidence="8 9">
    <name type="scientific">Spirodela intermedia</name>
    <name type="common">Intermediate duckweed</name>
    <dbReference type="NCBI Taxonomy" id="51605"/>
    <lineage>
        <taxon>Eukaryota</taxon>
        <taxon>Viridiplantae</taxon>
        <taxon>Streptophyta</taxon>
        <taxon>Embryophyta</taxon>
        <taxon>Tracheophyta</taxon>
        <taxon>Spermatophyta</taxon>
        <taxon>Magnoliopsida</taxon>
        <taxon>Liliopsida</taxon>
        <taxon>Araceae</taxon>
        <taxon>Lemnoideae</taxon>
        <taxon>Spirodela</taxon>
    </lineage>
</organism>
<dbReference type="GO" id="GO:0008107">
    <property type="term" value="F:galactoside 2-alpha-L-fucosyltransferase activity"/>
    <property type="evidence" value="ECO:0007669"/>
    <property type="project" value="InterPro"/>
</dbReference>
<comment type="similarity">
    <text evidence="1 7">Belongs to the glycosyltransferase 37 family.</text>
</comment>
<dbReference type="EC" id="2.4.1.-" evidence="7"/>
<reference evidence="8" key="1">
    <citation type="submission" date="2020-02" db="EMBL/GenBank/DDBJ databases">
        <authorList>
            <person name="Scholz U."/>
            <person name="Mascher M."/>
            <person name="Fiebig A."/>
        </authorList>
    </citation>
    <scope>NUCLEOTIDE SEQUENCE</scope>
</reference>